<gene>
    <name evidence="1" type="ORF">BOLC3T19445H</name>
</gene>
<dbReference type="EMBL" id="LR031872">
    <property type="protein sequence ID" value="VDC97246.1"/>
    <property type="molecule type" value="Genomic_DNA"/>
</dbReference>
<dbReference type="PANTHER" id="PTHR34222">
    <property type="entry name" value="GAG_PRE-INTEGRS DOMAIN-CONTAINING PROTEIN"/>
    <property type="match status" value="1"/>
</dbReference>
<dbReference type="AlphaFoldDB" id="A0A3P6ATK5"/>
<dbReference type="PANTHER" id="PTHR34222:SF33">
    <property type="entry name" value="RETROTRANSPOSON GAG DOMAIN-CONTAINING PROTEIN"/>
    <property type="match status" value="1"/>
</dbReference>
<evidence type="ECO:0000313" key="1">
    <source>
        <dbReference type="EMBL" id="VDC97246.1"/>
    </source>
</evidence>
<reference evidence="1" key="1">
    <citation type="submission" date="2018-11" db="EMBL/GenBank/DDBJ databases">
        <authorList>
            <consortium name="Genoscope - CEA"/>
            <person name="William W."/>
        </authorList>
    </citation>
    <scope>NUCLEOTIDE SEQUENCE</scope>
</reference>
<accession>A0A3P6ATK5</accession>
<name>A0A3P6ATK5_BRAOL</name>
<organism evidence="1">
    <name type="scientific">Brassica oleracea</name>
    <name type="common">Wild cabbage</name>
    <dbReference type="NCBI Taxonomy" id="3712"/>
    <lineage>
        <taxon>Eukaryota</taxon>
        <taxon>Viridiplantae</taxon>
        <taxon>Streptophyta</taxon>
        <taxon>Embryophyta</taxon>
        <taxon>Tracheophyta</taxon>
        <taxon>Spermatophyta</taxon>
        <taxon>Magnoliopsida</taxon>
        <taxon>eudicotyledons</taxon>
        <taxon>Gunneridae</taxon>
        <taxon>Pentapetalae</taxon>
        <taxon>rosids</taxon>
        <taxon>malvids</taxon>
        <taxon>Brassicales</taxon>
        <taxon>Brassicaceae</taxon>
        <taxon>Brassiceae</taxon>
        <taxon>Brassica</taxon>
    </lineage>
</organism>
<sequence>MDFTKHLGKYSQLWSELEMLRSSTNDPNTFEERREQDKIFGLLLTLNPNFSDVVKHILRAKDLPSYDDVCAQLQKEIGSDGLFGGKEELSMAKKAEKVENAAANKAHFKPRGGGDKHVTCEHCKKLNHLLDPPSSP</sequence>
<proteinExistence type="predicted"/>
<protein>
    <submittedName>
        <fullName evidence="1">Uncharacterized protein</fullName>
    </submittedName>
</protein>